<keyword evidence="1" id="KW-0812">Transmembrane</keyword>
<accession>A0ABX0ZVT0</accession>
<keyword evidence="1" id="KW-0472">Membrane</keyword>
<reference evidence="2 3" key="1">
    <citation type="submission" date="2020-03" db="EMBL/GenBank/DDBJ databases">
        <title>WGS of actinomycetes isolated from Thailand.</title>
        <authorList>
            <person name="Thawai C."/>
        </authorList>
    </citation>
    <scope>NUCLEOTIDE SEQUENCE [LARGE SCALE GENOMIC DNA]</scope>
    <source>
        <strain evidence="2 3">PRB2-1</strain>
    </source>
</reference>
<evidence type="ECO:0000313" key="2">
    <source>
        <dbReference type="EMBL" id="NJP46767.1"/>
    </source>
</evidence>
<name>A0ABX0ZVT0_9ACTN</name>
<proteinExistence type="predicted"/>
<feature type="transmembrane region" description="Helical" evidence="1">
    <location>
        <begin position="246"/>
        <end position="264"/>
    </location>
</feature>
<feature type="transmembrane region" description="Helical" evidence="1">
    <location>
        <begin position="111"/>
        <end position="133"/>
    </location>
</feature>
<feature type="transmembrane region" description="Helical" evidence="1">
    <location>
        <begin position="367"/>
        <end position="390"/>
    </location>
</feature>
<gene>
    <name evidence="2" type="ORF">HCN08_25675</name>
</gene>
<feature type="transmembrane region" description="Helical" evidence="1">
    <location>
        <begin position="329"/>
        <end position="355"/>
    </location>
</feature>
<keyword evidence="3" id="KW-1185">Reference proteome</keyword>
<protein>
    <submittedName>
        <fullName evidence="2">PqqD family protein</fullName>
    </submittedName>
</protein>
<dbReference type="EMBL" id="JAATEJ010000024">
    <property type="protein sequence ID" value="NJP46767.1"/>
    <property type="molecule type" value="Genomic_DNA"/>
</dbReference>
<evidence type="ECO:0000256" key="1">
    <source>
        <dbReference type="SAM" id="Phobius"/>
    </source>
</evidence>
<keyword evidence="1" id="KW-1133">Transmembrane helix</keyword>
<comment type="caution">
    <text evidence="2">The sequence shown here is derived from an EMBL/GenBank/DDBJ whole genome shotgun (WGS) entry which is preliminary data.</text>
</comment>
<organism evidence="2 3">
    <name type="scientific">Actinacidiphila epipremni</name>
    <dbReference type="NCBI Taxonomy" id="2053013"/>
    <lineage>
        <taxon>Bacteria</taxon>
        <taxon>Bacillati</taxon>
        <taxon>Actinomycetota</taxon>
        <taxon>Actinomycetes</taxon>
        <taxon>Kitasatosporales</taxon>
        <taxon>Streptomycetaceae</taxon>
        <taxon>Actinacidiphila</taxon>
    </lineage>
</organism>
<feature type="transmembrane region" description="Helical" evidence="1">
    <location>
        <begin position="145"/>
        <end position="168"/>
    </location>
</feature>
<sequence>MGVSTLSVHELSFVPEGEDVLVGRMDTGSYAVFPADGAELLKRLAAGLPLEEAAEWYEATFDEPVDVEDFVGTLQELGFLREPAAGGPDPAEAPVEAAPAAPVRYRRLGRLVFSPVAWLLYAAVVGTAAAVVVRHGDLAPKASQIFFVKSLLIVQVVITFGQVPLILAHEGFHVLAGRRLGLPTRLRLSNRLTYIVAETQINGLMSVPRRKRYLPFLAGMACDAVVLALLDLAAQAARTDGGALSTASKVCLALAFTVALRMVWQFQLYLRTDLFFVVATAMKTYDLHDASKALMKNRVWRILRLPHRIVDESQWTERDRKVGAYYGPFLVLGVCTFIAVTVYASIPVGIRYFVIAGEAIGSGHVDAHFWDSVVSLGFNAAQVTALVVLARRKRNAAAGQAGPGK</sequence>
<feature type="transmembrane region" description="Helical" evidence="1">
    <location>
        <begin position="213"/>
        <end position="234"/>
    </location>
</feature>
<dbReference type="RefSeq" id="WP_167985620.1">
    <property type="nucleotide sequence ID" value="NZ_JAATEJ010000024.1"/>
</dbReference>
<evidence type="ECO:0000313" key="3">
    <source>
        <dbReference type="Proteomes" id="UP000734511"/>
    </source>
</evidence>
<dbReference type="Proteomes" id="UP000734511">
    <property type="component" value="Unassembled WGS sequence"/>
</dbReference>